<dbReference type="Proteomes" id="UP000002296">
    <property type="component" value="Unassembled WGS sequence"/>
</dbReference>
<dbReference type="PaxDb" id="353153-Q4D7A3"/>
<dbReference type="KEGG" id="tcr:506315.20"/>
<dbReference type="InParanoid" id="Q4D7A3"/>
<sequence>MKGIFSALPFFFFFFYCGLEIYTINKYVGIFVGIFLIFRFMVLEKGVPFKITLHPSVFEQKSVLGIPLSFTATVVDKELQHRLEFCVPSGPGVAALEITNVEFLFEAKKLRGGARKSSRSPSLNGGSQSYLFMQMLDSQGRSSSHPFAVVCCDAAMGRGIHSRVRLPLQSNQRVRFYLVERKNKEDEKMEIKERVVGVRFTGILQLLSGGVHVRSAKTRKQIQALMEGSLNFEADSCDEKVSTLKRDRDSSYHHRDDEEFAKGSLRSDKARLIPTESIRNDLDEEPPNLIYAFVSGGDDES</sequence>
<accession>Q4D7A3</accession>
<comment type="caution">
    <text evidence="1">The sequence shown here is derived from an EMBL/GenBank/DDBJ whole genome shotgun (WGS) entry which is preliminary data.</text>
</comment>
<evidence type="ECO:0000313" key="1">
    <source>
        <dbReference type="EMBL" id="EAN88398.1"/>
    </source>
</evidence>
<dbReference type="EMBL" id="AAHK01000890">
    <property type="protein sequence ID" value="EAN88398.1"/>
    <property type="molecule type" value="Genomic_DNA"/>
</dbReference>
<reference evidence="1 2" key="1">
    <citation type="journal article" date="2005" name="Science">
        <title>The genome sequence of Trypanosoma cruzi, etiologic agent of Chagas disease.</title>
        <authorList>
            <person name="El-Sayed N.M."/>
            <person name="Myler P.J."/>
            <person name="Bartholomeu D.C."/>
            <person name="Nilsson D."/>
            <person name="Aggarwal G."/>
            <person name="Tran A.N."/>
            <person name="Ghedin E."/>
            <person name="Worthey E.A."/>
            <person name="Delcher A.L."/>
            <person name="Blandin G."/>
            <person name="Westenberger S.J."/>
            <person name="Caler E."/>
            <person name="Cerqueira G.C."/>
            <person name="Branche C."/>
            <person name="Haas B."/>
            <person name="Anupama A."/>
            <person name="Arner E."/>
            <person name="Aslund L."/>
            <person name="Attipoe P."/>
            <person name="Bontempi E."/>
            <person name="Bringaud F."/>
            <person name="Burton P."/>
            <person name="Cadag E."/>
            <person name="Campbell D.A."/>
            <person name="Carrington M."/>
            <person name="Crabtree J."/>
            <person name="Darban H."/>
            <person name="da Silveira J.F."/>
            <person name="de Jong P."/>
            <person name="Edwards K."/>
            <person name="Englund P.T."/>
            <person name="Fazelina G."/>
            <person name="Feldblyum T."/>
            <person name="Ferella M."/>
            <person name="Frasch A.C."/>
            <person name="Gull K."/>
            <person name="Horn D."/>
            <person name="Hou L."/>
            <person name="Huang Y."/>
            <person name="Kindlund E."/>
            <person name="Klingbeil M."/>
            <person name="Kluge S."/>
            <person name="Koo H."/>
            <person name="Lacerda D."/>
            <person name="Levin M.J."/>
            <person name="Lorenzi H."/>
            <person name="Louie T."/>
            <person name="Machado C.R."/>
            <person name="McCulloch R."/>
            <person name="McKenna A."/>
            <person name="Mizuno Y."/>
            <person name="Mottram J.C."/>
            <person name="Nelson S."/>
            <person name="Ochaya S."/>
            <person name="Osoegawa K."/>
            <person name="Pai G."/>
            <person name="Parsons M."/>
            <person name="Pentony M."/>
            <person name="Pettersson U."/>
            <person name="Pop M."/>
            <person name="Ramirez J.L."/>
            <person name="Rinta J."/>
            <person name="Robertson L."/>
            <person name="Salzberg S.L."/>
            <person name="Sanchez D.O."/>
            <person name="Seyler A."/>
            <person name="Sharma R."/>
            <person name="Shetty J."/>
            <person name="Simpson A.J."/>
            <person name="Sisk E."/>
            <person name="Tammi M.T."/>
            <person name="Tarleton R."/>
            <person name="Teixeira S."/>
            <person name="Van Aken S."/>
            <person name="Vogt C."/>
            <person name="Ward P.N."/>
            <person name="Wickstead B."/>
            <person name="Wortman J."/>
            <person name="White O."/>
            <person name="Fraser C.M."/>
            <person name="Stuart K.D."/>
            <person name="Andersson B."/>
        </authorList>
    </citation>
    <scope>NUCLEOTIDE SEQUENCE [LARGE SCALE GENOMIC DNA]</scope>
    <source>
        <strain evidence="1 2">CL Brener</strain>
    </source>
</reference>
<dbReference type="AlphaFoldDB" id="Q4D7A3"/>
<name>Q4D7A3_TRYCC</name>
<organism evidence="1 2">
    <name type="scientific">Trypanosoma cruzi (strain CL Brener)</name>
    <dbReference type="NCBI Taxonomy" id="353153"/>
    <lineage>
        <taxon>Eukaryota</taxon>
        <taxon>Discoba</taxon>
        <taxon>Euglenozoa</taxon>
        <taxon>Kinetoplastea</taxon>
        <taxon>Metakinetoplastina</taxon>
        <taxon>Trypanosomatida</taxon>
        <taxon>Trypanosomatidae</taxon>
        <taxon>Trypanosoma</taxon>
        <taxon>Schizotrypanum</taxon>
    </lineage>
</organism>
<dbReference type="eggNOG" id="ENOG502SF9T">
    <property type="taxonomic scope" value="Eukaryota"/>
</dbReference>
<evidence type="ECO:0000313" key="2">
    <source>
        <dbReference type="Proteomes" id="UP000002296"/>
    </source>
</evidence>
<proteinExistence type="predicted"/>
<keyword evidence="2" id="KW-1185">Reference proteome</keyword>
<dbReference type="RefSeq" id="XP_810249.1">
    <property type="nucleotide sequence ID" value="XM_805156.1"/>
</dbReference>
<gene>
    <name evidence="1" type="ORF">Tc00.1047053506315.20</name>
</gene>
<protein>
    <submittedName>
        <fullName evidence="1">Uncharacterized protein</fullName>
    </submittedName>
</protein>
<dbReference type="GeneID" id="3540987"/>